<dbReference type="Proteomes" id="UP001223586">
    <property type="component" value="Unassembled WGS sequence"/>
</dbReference>
<organism evidence="1 2">
    <name type="scientific">Bacillus chungangensis</name>
    <dbReference type="NCBI Taxonomy" id="587633"/>
    <lineage>
        <taxon>Bacteria</taxon>
        <taxon>Bacillati</taxon>
        <taxon>Bacillota</taxon>
        <taxon>Bacilli</taxon>
        <taxon>Bacillales</taxon>
        <taxon>Bacillaceae</taxon>
        <taxon>Bacillus</taxon>
    </lineage>
</organism>
<comment type="caution">
    <text evidence="1">The sequence shown here is derived from an EMBL/GenBank/DDBJ whole genome shotgun (WGS) entry which is preliminary data.</text>
</comment>
<evidence type="ECO:0000313" key="2">
    <source>
        <dbReference type="Proteomes" id="UP001223586"/>
    </source>
</evidence>
<name>A0ABT9WXA6_9BACI</name>
<keyword evidence="2" id="KW-1185">Reference proteome</keyword>
<evidence type="ECO:0000313" key="1">
    <source>
        <dbReference type="EMBL" id="MDQ0177754.1"/>
    </source>
</evidence>
<proteinExistence type="predicted"/>
<protein>
    <submittedName>
        <fullName evidence="1">Uncharacterized protein</fullName>
    </submittedName>
</protein>
<dbReference type="EMBL" id="JAUSTT010000026">
    <property type="protein sequence ID" value="MDQ0177754.1"/>
    <property type="molecule type" value="Genomic_DNA"/>
</dbReference>
<sequence>MPDEARQPSTFVEMVPIHAKQRFVLRDERKGLIYDAFLLMLQKGFLFFRNPL</sequence>
<reference evidence="1 2" key="1">
    <citation type="submission" date="2023-07" db="EMBL/GenBank/DDBJ databases">
        <title>Genomic Encyclopedia of Type Strains, Phase IV (KMG-IV): sequencing the most valuable type-strain genomes for metagenomic binning, comparative biology and taxonomic classification.</title>
        <authorList>
            <person name="Goeker M."/>
        </authorList>
    </citation>
    <scope>NUCLEOTIDE SEQUENCE [LARGE SCALE GENOMIC DNA]</scope>
    <source>
        <strain evidence="1 2">DSM 23837</strain>
    </source>
</reference>
<accession>A0ABT9WXA6</accession>
<gene>
    <name evidence="1" type="ORF">J2S08_003635</name>
</gene>